<name>A0AC59YA70_RANTA</name>
<evidence type="ECO:0000313" key="1">
    <source>
        <dbReference type="EMBL" id="CAM9514740.1"/>
    </source>
</evidence>
<proteinExistence type="predicted"/>
<accession>A0AC59YA70</accession>
<protein>
    <submittedName>
        <fullName evidence="1">Uncharacterized protein</fullName>
    </submittedName>
</protein>
<dbReference type="EMBL" id="OX596095">
    <property type="protein sequence ID" value="CAM9514740.1"/>
    <property type="molecule type" value="Genomic_DNA"/>
</dbReference>
<reference evidence="1" key="1">
    <citation type="submission" date="2023-05" db="EMBL/GenBank/DDBJ databases">
        <authorList>
            <consortium name="ELIXIR-Norway"/>
        </authorList>
    </citation>
    <scope>NUCLEOTIDE SEQUENCE</scope>
</reference>
<sequence length="91" mass="9791">MFPRSLAAEENRMDAHGADGLRATFTAFHHAVFQMLCSSQTNCLGLISEKSCKSVAGGLCMYPPPREVSSGDRATLPQIQVGGHKMKGKKP</sequence>
<dbReference type="Proteomes" id="UP001162501">
    <property type="component" value="Chromosome 11"/>
</dbReference>
<gene>
    <name evidence="1" type="ORF">MRATA1EN22A_LOCUS3606</name>
</gene>
<organism evidence="1 2">
    <name type="scientific">Rangifer tarandus platyrhynchus</name>
    <name type="common">Svalbard reindeer</name>
    <dbReference type="NCBI Taxonomy" id="3082113"/>
    <lineage>
        <taxon>Eukaryota</taxon>
        <taxon>Metazoa</taxon>
        <taxon>Chordata</taxon>
        <taxon>Craniata</taxon>
        <taxon>Vertebrata</taxon>
        <taxon>Euteleostomi</taxon>
        <taxon>Mammalia</taxon>
        <taxon>Eutheria</taxon>
        <taxon>Laurasiatheria</taxon>
        <taxon>Artiodactyla</taxon>
        <taxon>Ruminantia</taxon>
        <taxon>Pecora</taxon>
        <taxon>Cervidae</taxon>
        <taxon>Odocoileinae</taxon>
        <taxon>Rangifer</taxon>
    </lineage>
</organism>
<reference evidence="1" key="2">
    <citation type="submission" date="2025-03" db="EMBL/GenBank/DDBJ databases">
        <authorList>
            <consortium name="ELIXIR-Norway"/>
            <consortium name="Elixir Norway"/>
        </authorList>
    </citation>
    <scope>NUCLEOTIDE SEQUENCE</scope>
</reference>
<evidence type="ECO:0000313" key="2">
    <source>
        <dbReference type="Proteomes" id="UP001162501"/>
    </source>
</evidence>